<reference evidence="3 4" key="1">
    <citation type="journal article" date="2020" name="Fungal Divers.">
        <title>Resolving the Mortierellaceae phylogeny through synthesis of multi-gene phylogenetics and phylogenomics.</title>
        <authorList>
            <person name="Vandepol N."/>
            <person name="Liber J."/>
            <person name="Desiro A."/>
            <person name="Na H."/>
            <person name="Kennedy M."/>
            <person name="Barry K."/>
            <person name="Grigoriev I.V."/>
            <person name="Miller A.N."/>
            <person name="O'Donnell K."/>
            <person name="Stajich J.E."/>
            <person name="Bonito G."/>
        </authorList>
    </citation>
    <scope>NUCLEOTIDE SEQUENCE [LARGE SCALE GENOMIC DNA]</scope>
    <source>
        <strain evidence="3 4">AD045</strain>
    </source>
</reference>
<dbReference type="EMBL" id="JAAAIM010001139">
    <property type="protein sequence ID" value="KAG0282018.1"/>
    <property type="molecule type" value="Genomic_DNA"/>
</dbReference>
<feature type="signal peptide" evidence="2">
    <location>
        <begin position="1"/>
        <end position="19"/>
    </location>
</feature>
<evidence type="ECO:0000256" key="1">
    <source>
        <dbReference type="SAM" id="MobiDB-lite"/>
    </source>
</evidence>
<name>A0ABQ7JNT1_9FUNG</name>
<gene>
    <name evidence="3" type="ORF">BGZ96_000910</name>
</gene>
<sequence>MKIYFISLFLFLGATLALGSSGSLITDNSRGNQLFRLDQNGNPSIYKEGVLYDLQRRSLVNNLLESDEASIQNVNNNSNHGQTMRNHGNTHATTTTTITRIHKEPSSEAEQWIRQSGLFNHRTTTGPFTATPDVVLNSQDADEHGQLVDRRGVLRGESATTISNVNDKREKKEVMETLDPSESRIQNRRALYKFGSTHMSHPQPQDQGDGIGANLIDKRAMTTTLTTTTTTAIVEFEDDDKDKKKKMVDDITRRNLVTIQIITQNTNTNNNGHSIDNSSNNNNVYPIKVINQGNDDKKKKKKDSPHHRPSSPTSKKNIQPKNHNNKNKQNDHSRKSIYATKPRNKTKKANNKPSPRRLNNAQHAN</sequence>
<proteinExistence type="predicted"/>
<feature type="compositionally biased region" description="Basic residues" evidence="1">
    <location>
        <begin position="298"/>
        <end position="309"/>
    </location>
</feature>
<comment type="caution">
    <text evidence="3">The sequence shown here is derived from an EMBL/GenBank/DDBJ whole genome shotgun (WGS) entry which is preliminary data.</text>
</comment>
<protein>
    <recommendedName>
        <fullName evidence="5">Pal1-domain-containing protein</fullName>
    </recommendedName>
</protein>
<accession>A0ABQ7JNT1</accession>
<evidence type="ECO:0008006" key="5">
    <source>
        <dbReference type="Google" id="ProtNLM"/>
    </source>
</evidence>
<keyword evidence="4" id="KW-1185">Reference proteome</keyword>
<feature type="compositionally biased region" description="Polar residues" evidence="1">
    <location>
        <begin position="272"/>
        <end position="284"/>
    </location>
</feature>
<evidence type="ECO:0000256" key="2">
    <source>
        <dbReference type="SAM" id="SignalP"/>
    </source>
</evidence>
<evidence type="ECO:0000313" key="3">
    <source>
        <dbReference type="EMBL" id="KAG0282018.1"/>
    </source>
</evidence>
<keyword evidence="2" id="KW-0732">Signal</keyword>
<dbReference type="Proteomes" id="UP001194696">
    <property type="component" value="Unassembled WGS sequence"/>
</dbReference>
<feature type="chain" id="PRO_5045946377" description="Pal1-domain-containing protein" evidence="2">
    <location>
        <begin position="20"/>
        <end position="365"/>
    </location>
</feature>
<organism evidence="3 4">
    <name type="scientific">Linnemannia gamsii</name>
    <dbReference type="NCBI Taxonomy" id="64522"/>
    <lineage>
        <taxon>Eukaryota</taxon>
        <taxon>Fungi</taxon>
        <taxon>Fungi incertae sedis</taxon>
        <taxon>Mucoromycota</taxon>
        <taxon>Mortierellomycotina</taxon>
        <taxon>Mortierellomycetes</taxon>
        <taxon>Mortierellales</taxon>
        <taxon>Mortierellaceae</taxon>
        <taxon>Linnemannia</taxon>
    </lineage>
</organism>
<feature type="region of interest" description="Disordered" evidence="1">
    <location>
        <begin position="266"/>
        <end position="365"/>
    </location>
</feature>
<evidence type="ECO:0000313" key="4">
    <source>
        <dbReference type="Proteomes" id="UP001194696"/>
    </source>
</evidence>
<feature type="compositionally biased region" description="Polar residues" evidence="1">
    <location>
        <begin position="351"/>
        <end position="365"/>
    </location>
</feature>